<proteinExistence type="predicted"/>
<feature type="domain" description="Aminoglycoside phosphotransferase" evidence="1">
    <location>
        <begin position="57"/>
        <end position="326"/>
    </location>
</feature>
<reference evidence="2" key="1">
    <citation type="submission" date="2022-11" db="EMBL/GenBank/DDBJ databases">
        <title>Genome Sequence of Cubamyces cubensis.</title>
        <authorList>
            <person name="Buettner E."/>
        </authorList>
    </citation>
    <scope>NUCLEOTIDE SEQUENCE</scope>
    <source>
        <strain evidence="2">MPL-01</strain>
    </source>
</reference>
<keyword evidence="3" id="KW-1185">Reference proteome</keyword>
<dbReference type="PANTHER" id="PTHR36091">
    <property type="entry name" value="ALTERED INHERITANCE OF MITOCHONDRIA PROTEIN 9, MITOCHONDRIAL"/>
    <property type="match status" value="1"/>
</dbReference>
<gene>
    <name evidence="2" type="ORF">ONZ51_g10392</name>
</gene>
<dbReference type="InterPro" id="IPR002575">
    <property type="entry name" value="Aminoglycoside_PTrfase"/>
</dbReference>
<organism evidence="2 3">
    <name type="scientific">Trametes cubensis</name>
    <dbReference type="NCBI Taxonomy" id="1111947"/>
    <lineage>
        <taxon>Eukaryota</taxon>
        <taxon>Fungi</taxon>
        <taxon>Dikarya</taxon>
        <taxon>Basidiomycota</taxon>
        <taxon>Agaricomycotina</taxon>
        <taxon>Agaricomycetes</taxon>
        <taxon>Polyporales</taxon>
        <taxon>Polyporaceae</taxon>
        <taxon>Trametes</taxon>
    </lineage>
</organism>
<dbReference type="SUPFAM" id="SSF56112">
    <property type="entry name" value="Protein kinase-like (PK-like)"/>
    <property type="match status" value="1"/>
</dbReference>
<protein>
    <recommendedName>
        <fullName evidence="1">Aminoglycoside phosphotransferase domain-containing protein</fullName>
    </recommendedName>
</protein>
<dbReference type="EMBL" id="JAPEVG010000408">
    <property type="protein sequence ID" value="KAJ8463215.1"/>
    <property type="molecule type" value="Genomic_DNA"/>
</dbReference>
<comment type="caution">
    <text evidence="2">The sequence shown here is derived from an EMBL/GenBank/DDBJ whole genome shotgun (WGS) entry which is preliminary data.</text>
</comment>
<dbReference type="InterPro" id="IPR051035">
    <property type="entry name" value="Mito_inheritance_9"/>
</dbReference>
<dbReference type="Pfam" id="PF01636">
    <property type="entry name" value="APH"/>
    <property type="match status" value="1"/>
</dbReference>
<dbReference type="Proteomes" id="UP001215151">
    <property type="component" value="Unassembled WGS sequence"/>
</dbReference>
<dbReference type="AlphaFoldDB" id="A0AAD7TJJ6"/>
<accession>A0AAD7TJJ6</accession>
<dbReference type="GO" id="GO:0005739">
    <property type="term" value="C:mitochondrion"/>
    <property type="evidence" value="ECO:0007669"/>
    <property type="project" value="TreeGrafter"/>
</dbReference>
<dbReference type="PANTHER" id="PTHR36091:SF2">
    <property type="entry name" value="AMINOGLYCOSIDE PHOSPHOTRANSFERASE DOMAIN-CONTAINING PROTEIN"/>
    <property type="match status" value="1"/>
</dbReference>
<dbReference type="InterPro" id="IPR011009">
    <property type="entry name" value="Kinase-like_dom_sf"/>
</dbReference>
<evidence type="ECO:0000259" key="1">
    <source>
        <dbReference type="Pfam" id="PF01636"/>
    </source>
</evidence>
<sequence>MHTLTKSAEERELFSVTTRRWLYNDEQQRAVRYVPFDVQALVDTAAKAADANACLSIKKIYDGSMNRVFELKLDNGVDLIAKLPFTVTGPRHYFTASEVATLDYLHTVHGFHVPRVLAWCSRAEATPVGTEYIIYEKLPGVPLRVHDKNDLPLRDDPYISQYVLPRLQKVQSFLYRIDFTQIGSLYYKEDVHSSLWDRPMYANGMNPPGAERFCIGPTVDREFWRAGRANLDIDRGPWLDMHSYLHALAECARASIDAFPHPTTDDKYRRLVSDYEKLIPHMAPKELGYILWHPDLSDGNLLVSSESTEPCELLSMIDWQGSVIAPEHMQLRIPPVYDARDHPLIDYPDDLEMPTLRPEAESLDERQKQLVARALRKAQRKKAHEIYVREADPELGKEMFDMMCTPVRRMITSPGTIITRGMEDGLEAIEYSFLLCRALWPYAVEIDDEGTPLVPFPIEISEAEEKRIEEECELQCQDEEMANPVLEQLGVLPESEGEVTAEEYETAKRAVEKARQTVLDAAPTPEERERRAKAWPLQDGKVSWGTQLCC</sequence>
<name>A0AAD7TJJ6_9APHY</name>
<evidence type="ECO:0000313" key="3">
    <source>
        <dbReference type="Proteomes" id="UP001215151"/>
    </source>
</evidence>
<evidence type="ECO:0000313" key="2">
    <source>
        <dbReference type="EMBL" id="KAJ8463215.1"/>
    </source>
</evidence>